<evidence type="ECO:0000313" key="2">
    <source>
        <dbReference type="Proteomes" id="UP000005806"/>
    </source>
</evidence>
<comment type="caution">
    <text evidence="1">The sequence shown here is derived from an EMBL/GenBank/DDBJ whole genome shotgun (WGS) entry which is preliminary data.</text>
</comment>
<dbReference type="EMBL" id="CAIH01000304">
    <property type="protein sequence ID" value="CCH94359.1"/>
    <property type="molecule type" value="Genomic_DNA"/>
</dbReference>
<dbReference type="Proteomes" id="UP000005806">
    <property type="component" value="Unassembled WGS sequence"/>
</dbReference>
<gene>
    <name evidence="1" type="ORF">MICCA_3720008</name>
</gene>
<evidence type="ECO:0000313" key="1">
    <source>
        <dbReference type="EMBL" id="CCH94359.1"/>
    </source>
</evidence>
<proteinExistence type="predicted"/>
<protein>
    <submittedName>
        <fullName evidence="1">Uncharacterized protein</fullName>
    </submittedName>
</protein>
<reference evidence="1 2" key="1">
    <citation type="submission" date="2012-04" db="EMBL/GenBank/DDBJ databases">
        <authorList>
            <person name="Genoscope - CEA"/>
        </authorList>
    </citation>
    <scope>NUCLEOTIDE SEQUENCE [LARGE SCALE GENOMIC DNA]</scope>
    <source>
        <strain evidence="1 2">9432</strain>
    </source>
</reference>
<dbReference type="AlphaFoldDB" id="A0A822LG19"/>
<accession>A0A822LG19</accession>
<organism evidence="1 2">
    <name type="scientific">Microcystis aeruginosa PCC 9432</name>
    <dbReference type="NCBI Taxonomy" id="1160280"/>
    <lineage>
        <taxon>Bacteria</taxon>
        <taxon>Bacillati</taxon>
        <taxon>Cyanobacteriota</taxon>
        <taxon>Cyanophyceae</taxon>
        <taxon>Oscillatoriophycideae</taxon>
        <taxon>Chroococcales</taxon>
        <taxon>Microcystaceae</taxon>
        <taxon>Microcystis</taxon>
    </lineage>
</organism>
<name>A0A822LG19_MICAE</name>
<sequence>MIRKLVYFWLRVIIAELGQNQKTLVIAELGQNQGIFCFQVMKYRKAAIRSRNR</sequence>